<feature type="signal peptide" evidence="1">
    <location>
        <begin position="1"/>
        <end position="20"/>
    </location>
</feature>
<feature type="chain" id="PRO_5005583200" description="Secreted protein" evidence="1">
    <location>
        <begin position="21"/>
        <end position="78"/>
    </location>
</feature>
<protein>
    <recommendedName>
        <fullName evidence="3">Secreted protein</fullName>
    </recommendedName>
</protein>
<keyword evidence="1" id="KW-0732">Signal</keyword>
<accession>A0A0L8GPT8</accession>
<sequence length="78" mass="8912">MHRKSCSLFISFLVFGTVLTNFCLDTAMTYCRKANKLYPTAKTDALYCKRLVLWDNCFSGVSNYCSTIIKQVFALMCT</sequence>
<evidence type="ECO:0000313" key="2">
    <source>
        <dbReference type="EMBL" id="KOF78887.1"/>
    </source>
</evidence>
<gene>
    <name evidence="2" type="ORF">OCBIM_22030168mg</name>
</gene>
<reference evidence="2" key="1">
    <citation type="submission" date="2015-07" db="EMBL/GenBank/DDBJ databases">
        <title>MeaNS - Measles Nucleotide Surveillance Program.</title>
        <authorList>
            <person name="Tran T."/>
            <person name="Druce J."/>
        </authorList>
    </citation>
    <scope>NUCLEOTIDE SEQUENCE</scope>
    <source>
        <strain evidence="2">UCB-OBI-ISO-001</strain>
        <tissue evidence="2">Gonad</tissue>
    </source>
</reference>
<evidence type="ECO:0008006" key="3">
    <source>
        <dbReference type="Google" id="ProtNLM"/>
    </source>
</evidence>
<evidence type="ECO:0000256" key="1">
    <source>
        <dbReference type="SAM" id="SignalP"/>
    </source>
</evidence>
<organism evidence="2">
    <name type="scientific">Octopus bimaculoides</name>
    <name type="common">California two-spotted octopus</name>
    <dbReference type="NCBI Taxonomy" id="37653"/>
    <lineage>
        <taxon>Eukaryota</taxon>
        <taxon>Metazoa</taxon>
        <taxon>Spiralia</taxon>
        <taxon>Lophotrochozoa</taxon>
        <taxon>Mollusca</taxon>
        <taxon>Cephalopoda</taxon>
        <taxon>Coleoidea</taxon>
        <taxon>Octopodiformes</taxon>
        <taxon>Octopoda</taxon>
        <taxon>Incirrata</taxon>
        <taxon>Octopodidae</taxon>
        <taxon>Octopus</taxon>
    </lineage>
</organism>
<proteinExistence type="predicted"/>
<dbReference type="AlphaFoldDB" id="A0A0L8GPT8"/>
<name>A0A0L8GPT8_OCTBM</name>
<dbReference type="EMBL" id="KQ420915">
    <property type="protein sequence ID" value="KOF78887.1"/>
    <property type="molecule type" value="Genomic_DNA"/>
</dbReference>